<feature type="compositionally biased region" description="Pro residues" evidence="1">
    <location>
        <begin position="73"/>
        <end position="84"/>
    </location>
</feature>
<evidence type="ECO:0000256" key="1">
    <source>
        <dbReference type="SAM" id="MobiDB-lite"/>
    </source>
</evidence>
<organism evidence="2 3">
    <name type="scientific">Phaeovulum vinaykumarii</name>
    <dbReference type="NCBI Taxonomy" id="407234"/>
    <lineage>
        <taxon>Bacteria</taxon>
        <taxon>Pseudomonadati</taxon>
        <taxon>Pseudomonadota</taxon>
        <taxon>Alphaproteobacteria</taxon>
        <taxon>Rhodobacterales</taxon>
        <taxon>Paracoccaceae</taxon>
        <taxon>Phaeovulum</taxon>
    </lineage>
</organism>
<feature type="region of interest" description="Disordered" evidence="1">
    <location>
        <begin position="72"/>
        <end position="102"/>
    </location>
</feature>
<accession>A0A1N7L0G8</accession>
<dbReference type="OrthoDB" id="7869496at2"/>
<keyword evidence="3" id="KW-1185">Reference proteome</keyword>
<evidence type="ECO:0000313" key="3">
    <source>
        <dbReference type="Proteomes" id="UP000186098"/>
    </source>
</evidence>
<dbReference type="STRING" id="407234.SAMN05421795_102386"/>
<reference evidence="3" key="1">
    <citation type="submission" date="2017-01" db="EMBL/GenBank/DDBJ databases">
        <authorList>
            <person name="Varghese N."/>
            <person name="Submissions S."/>
        </authorList>
    </citation>
    <scope>NUCLEOTIDE SEQUENCE [LARGE SCALE GENOMIC DNA]</scope>
    <source>
        <strain evidence="3">DSM 18714</strain>
    </source>
</reference>
<gene>
    <name evidence="2" type="ORF">SAMN05421795_102386</name>
</gene>
<dbReference type="AlphaFoldDB" id="A0A1N7L0G8"/>
<feature type="region of interest" description="Disordered" evidence="1">
    <location>
        <begin position="175"/>
        <end position="199"/>
    </location>
</feature>
<dbReference type="Proteomes" id="UP000186098">
    <property type="component" value="Unassembled WGS sequence"/>
</dbReference>
<sequence>MTRSRPVSRLPLPTRQVVALALPDATIAAVKAAARRRGITPADLIREVLACHLGPQADPCPEPLVLPLAARVAPPPEAPSPKAPSPKATAPGPAPDPAPAAASRDGIDAAFRAAFGWLDLQTRLRGLGYVLREGESTLELHSWPRGGRLMDLGDLGQDEITLCLRFRAGFPGKGLPGSTASAVGPQARPAGPETPHAAA</sequence>
<dbReference type="RefSeq" id="WP_076364137.1">
    <property type="nucleotide sequence ID" value="NZ_FTOM01000002.1"/>
</dbReference>
<name>A0A1N7L0G8_9RHOB</name>
<dbReference type="EMBL" id="FTOM01000002">
    <property type="protein sequence ID" value="SIS67311.1"/>
    <property type="molecule type" value="Genomic_DNA"/>
</dbReference>
<evidence type="ECO:0008006" key="4">
    <source>
        <dbReference type="Google" id="ProtNLM"/>
    </source>
</evidence>
<proteinExistence type="predicted"/>
<protein>
    <recommendedName>
        <fullName evidence="4">Ribbon-helix-helix protein, copG family</fullName>
    </recommendedName>
</protein>
<evidence type="ECO:0000313" key="2">
    <source>
        <dbReference type="EMBL" id="SIS67311.1"/>
    </source>
</evidence>